<organism evidence="1 2">
    <name type="scientific">Escherichia coli DEC2D</name>
    <dbReference type="NCBI Taxonomy" id="868141"/>
    <lineage>
        <taxon>Bacteria</taxon>
        <taxon>Pseudomonadati</taxon>
        <taxon>Pseudomonadota</taxon>
        <taxon>Gammaproteobacteria</taxon>
        <taxon>Enterobacterales</taxon>
        <taxon>Enterobacteriaceae</taxon>
        <taxon>Escherichia</taxon>
    </lineage>
</organism>
<name>A0A828UB56_ECOLX</name>
<evidence type="ECO:0000313" key="2">
    <source>
        <dbReference type="Proteomes" id="UP000005272"/>
    </source>
</evidence>
<protein>
    <submittedName>
        <fullName evidence="1">BfpM</fullName>
    </submittedName>
</protein>
<accession>A0A828UB56</accession>
<dbReference type="Proteomes" id="UP000005272">
    <property type="component" value="Unassembled WGS sequence"/>
</dbReference>
<sequence>MKRPVMRDLYAVAVAFLGPHCVNGGADIWLRASLVWKATVVAPGVHHQRKPALAKSL</sequence>
<evidence type="ECO:0000313" key="1">
    <source>
        <dbReference type="EMBL" id="EHU49746.1"/>
    </source>
</evidence>
<dbReference type="AlphaFoldDB" id="A0A828UB56"/>
<gene>
    <name evidence="1" type="ORF">ECDEC2D_5253</name>
</gene>
<dbReference type="EMBL" id="AIFC01000006">
    <property type="protein sequence ID" value="EHU49746.1"/>
    <property type="molecule type" value="Genomic_DNA"/>
</dbReference>
<comment type="caution">
    <text evidence="1">The sequence shown here is derived from an EMBL/GenBank/DDBJ whole genome shotgun (WGS) entry which is preliminary data.</text>
</comment>
<reference evidence="1 2" key="1">
    <citation type="journal article" date="2012" name="J. Bacteriol.">
        <title>Draft Genome Sequences of the Diarrheagenic Escherichia coli Collection.</title>
        <authorList>
            <person name="Hazen T.H."/>
            <person name="Sahl J.W."/>
            <person name="Redman J.C."/>
            <person name="Morris C.R."/>
            <person name="Daugherty S.C."/>
            <person name="Chibucos M.C."/>
            <person name="Sengamalay N.A."/>
            <person name="Fraser-Liggett C.M."/>
            <person name="Steinsland H."/>
            <person name="Whittam T.S."/>
            <person name="Whittam B."/>
            <person name="Manning S.D."/>
            <person name="Rasko D.A."/>
        </authorList>
    </citation>
    <scope>NUCLEOTIDE SEQUENCE [LARGE SCALE GENOMIC DNA]</scope>
    <source>
        <strain evidence="1 2">DEC2D</strain>
    </source>
</reference>
<proteinExistence type="predicted"/>